<keyword evidence="2" id="KW-1185">Reference proteome</keyword>
<dbReference type="AlphaFoldDB" id="A0A367K639"/>
<protein>
    <submittedName>
        <fullName evidence="1">Uncharacterized protein</fullName>
    </submittedName>
</protein>
<dbReference type="EMBL" id="PJQL01000264">
    <property type="protein sequence ID" value="RCH97599.1"/>
    <property type="molecule type" value="Genomic_DNA"/>
</dbReference>
<accession>A0A367K639</accession>
<name>A0A367K639_RHIAZ</name>
<gene>
    <name evidence="1" type="ORF">CU097_014037</name>
</gene>
<evidence type="ECO:0000313" key="2">
    <source>
        <dbReference type="Proteomes" id="UP000252139"/>
    </source>
</evidence>
<sequence length="57" mass="6471">MSSGPEENQNCQTQMWKKLEIDVKQVLNLIEKVRMYCNSNDAENGNSVPLNPDNLSC</sequence>
<reference evidence="1 2" key="1">
    <citation type="journal article" date="2018" name="G3 (Bethesda)">
        <title>Phylogenetic and Phylogenomic Definition of Rhizopus Species.</title>
        <authorList>
            <person name="Gryganskyi A.P."/>
            <person name="Golan J."/>
            <person name="Dolatabadi S."/>
            <person name="Mondo S."/>
            <person name="Robb S."/>
            <person name="Idnurm A."/>
            <person name="Muszewska A."/>
            <person name="Steczkiewicz K."/>
            <person name="Masonjones S."/>
            <person name="Liao H.L."/>
            <person name="Gajdeczka M.T."/>
            <person name="Anike F."/>
            <person name="Vuek A."/>
            <person name="Anishchenko I.M."/>
            <person name="Voigt K."/>
            <person name="de Hoog G.S."/>
            <person name="Smith M.E."/>
            <person name="Heitman J."/>
            <person name="Vilgalys R."/>
            <person name="Stajich J.E."/>
        </authorList>
    </citation>
    <scope>NUCLEOTIDE SEQUENCE [LARGE SCALE GENOMIC DNA]</scope>
    <source>
        <strain evidence="1 2">CBS 357.93</strain>
    </source>
</reference>
<proteinExistence type="predicted"/>
<organism evidence="1 2">
    <name type="scientific">Rhizopus azygosporus</name>
    <name type="common">Rhizopus microsporus var. azygosporus</name>
    <dbReference type="NCBI Taxonomy" id="86630"/>
    <lineage>
        <taxon>Eukaryota</taxon>
        <taxon>Fungi</taxon>
        <taxon>Fungi incertae sedis</taxon>
        <taxon>Mucoromycota</taxon>
        <taxon>Mucoromycotina</taxon>
        <taxon>Mucoromycetes</taxon>
        <taxon>Mucorales</taxon>
        <taxon>Mucorineae</taxon>
        <taxon>Rhizopodaceae</taxon>
        <taxon>Rhizopus</taxon>
    </lineage>
</organism>
<dbReference type="Proteomes" id="UP000252139">
    <property type="component" value="Unassembled WGS sequence"/>
</dbReference>
<evidence type="ECO:0000313" key="1">
    <source>
        <dbReference type="EMBL" id="RCH97599.1"/>
    </source>
</evidence>
<comment type="caution">
    <text evidence="1">The sequence shown here is derived from an EMBL/GenBank/DDBJ whole genome shotgun (WGS) entry which is preliminary data.</text>
</comment>